<accession>A0A2U1E5P3</accession>
<dbReference type="FunFam" id="3.30.420.40:FF:000012">
    <property type="entry name" value="tRNA N6-adenosine threonylcarbamoyltransferase"/>
    <property type="match status" value="1"/>
</dbReference>
<dbReference type="Proteomes" id="UP000245793">
    <property type="component" value="Unassembled WGS sequence"/>
</dbReference>
<feature type="binding site" evidence="8">
    <location>
        <position position="115"/>
    </location>
    <ligand>
        <name>Fe cation</name>
        <dbReference type="ChEBI" id="CHEBI:24875"/>
    </ligand>
</feature>
<dbReference type="InterPro" id="IPR017861">
    <property type="entry name" value="KAE1/TsaD"/>
</dbReference>
<keyword evidence="5 8" id="KW-0408">Iron</keyword>
<keyword evidence="4 8" id="KW-0479">Metal-binding</keyword>
<feature type="binding site" evidence="8">
    <location>
        <position position="180"/>
    </location>
    <ligand>
        <name>substrate</name>
    </ligand>
</feature>
<comment type="similarity">
    <text evidence="8">Belongs to the KAE1 / TsaD family.</text>
</comment>
<dbReference type="InterPro" id="IPR043129">
    <property type="entry name" value="ATPase_NBD"/>
</dbReference>
<dbReference type="Gene3D" id="3.30.420.40">
    <property type="match status" value="2"/>
</dbReference>
<keyword evidence="11" id="KW-1185">Reference proteome</keyword>
<dbReference type="Pfam" id="PF00814">
    <property type="entry name" value="TsaD"/>
    <property type="match status" value="1"/>
</dbReference>
<dbReference type="GO" id="GO:0061711">
    <property type="term" value="F:tRNA N(6)-L-threonylcarbamoyladenine synthase activity"/>
    <property type="evidence" value="ECO:0007669"/>
    <property type="project" value="UniProtKB-EC"/>
</dbReference>
<dbReference type="PANTHER" id="PTHR11735">
    <property type="entry name" value="TRNA N6-ADENOSINE THREONYLCARBAMOYLTRANSFERASE"/>
    <property type="match status" value="1"/>
</dbReference>
<feature type="binding site" evidence="8">
    <location>
        <position position="167"/>
    </location>
    <ligand>
        <name>substrate</name>
    </ligand>
</feature>
<dbReference type="SUPFAM" id="SSF53067">
    <property type="entry name" value="Actin-like ATPase domain"/>
    <property type="match status" value="2"/>
</dbReference>
<dbReference type="NCBIfam" id="TIGR00329">
    <property type="entry name" value="gcp_kae1"/>
    <property type="match status" value="1"/>
</dbReference>
<organism evidence="10 11">
    <name type="scientific">Ezakiella coagulans</name>
    <dbReference type="NCBI Taxonomy" id="46507"/>
    <lineage>
        <taxon>Bacteria</taxon>
        <taxon>Bacillati</taxon>
        <taxon>Bacillota</taxon>
        <taxon>Tissierellia</taxon>
        <taxon>Ezakiella</taxon>
    </lineage>
</organism>
<gene>
    <name evidence="8" type="primary">tsaD</name>
    <name evidence="10" type="ORF">C7381_102155</name>
</gene>
<evidence type="ECO:0000259" key="9">
    <source>
        <dbReference type="Pfam" id="PF00814"/>
    </source>
</evidence>
<sequence>MLTLAIETSCDDTSIAVVEKPNKVLSNVVQSQIDTHLKYGGVVPEIASRMHIDAIEICLKEALLRADKTLEDIDLISVTQGPGLIGSLLVGVSFAKALGVATGIPVVGVNHMKGHIASNYISNPDLKPPYIALVVSGGHTYIIDVVDYDEFHKIGETKDDATGESFDKVARVMGIGYPGGAELEKLAKDGEDVLDFPRVYLSKDSFDFSFSGLKTAVINYINTENMKGNPIKREDVARSFQEAVIDVIVDKVIRAAKMKNRKTIAISGGVSNNKAIRDSIQKAGEEFQIKVLTPEAKYTGDNAAMIGVAGFIQYEKYGESPIDFVADPNMGL</sequence>
<dbReference type="GO" id="GO:0005506">
    <property type="term" value="F:iron ion binding"/>
    <property type="evidence" value="ECO:0007669"/>
    <property type="project" value="UniProtKB-UniRule"/>
</dbReference>
<dbReference type="PRINTS" id="PR00789">
    <property type="entry name" value="OSIALOPTASE"/>
</dbReference>
<keyword evidence="1 8" id="KW-0963">Cytoplasm</keyword>
<dbReference type="FunFam" id="3.30.420.40:FF:000040">
    <property type="entry name" value="tRNA N6-adenosine threonylcarbamoyltransferase"/>
    <property type="match status" value="1"/>
</dbReference>
<dbReference type="GO" id="GO:0002949">
    <property type="term" value="P:tRNA threonylcarbamoyladenosine modification"/>
    <property type="evidence" value="ECO:0007669"/>
    <property type="project" value="UniProtKB-UniRule"/>
</dbReference>
<feature type="domain" description="Gcp-like" evidence="9">
    <location>
        <begin position="23"/>
        <end position="307"/>
    </location>
</feature>
<evidence type="ECO:0000256" key="7">
    <source>
        <dbReference type="ARBA" id="ARBA00048117"/>
    </source>
</evidence>
<evidence type="ECO:0000256" key="6">
    <source>
        <dbReference type="ARBA" id="ARBA00023315"/>
    </source>
</evidence>
<dbReference type="CDD" id="cd24133">
    <property type="entry name" value="ASKHA_NBD_TsaD_bac"/>
    <property type="match status" value="1"/>
</dbReference>
<keyword evidence="3 8" id="KW-0819">tRNA processing</keyword>
<reference evidence="10 11" key="1">
    <citation type="submission" date="2018-04" db="EMBL/GenBank/DDBJ databases">
        <title>Genomic Encyclopedia of Type Strains, Phase IV (KMG-IV): sequencing the most valuable type-strain genomes for metagenomic binning, comparative biology and taxonomic classification.</title>
        <authorList>
            <person name="Goeker M."/>
        </authorList>
    </citation>
    <scope>NUCLEOTIDE SEQUENCE [LARGE SCALE GENOMIC DNA]</scope>
    <source>
        <strain evidence="10 11">DSM 20705</strain>
    </source>
</reference>
<feature type="binding site" evidence="8">
    <location>
        <begin position="134"/>
        <end position="138"/>
    </location>
    <ligand>
        <name>substrate</name>
    </ligand>
</feature>
<feature type="binding site" evidence="8">
    <location>
        <position position="273"/>
    </location>
    <ligand>
        <name>substrate</name>
    </ligand>
</feature>
<evidence type="ECO:0000256" key="4">
    <source>
        <dbReference type="ARBA" id="ARBA00022723"/>
    </source>
</evidence>
<dbReference type="InterPro" id="IPR022450">
    <property type="entry name" value="TsaD"/>
</dbReference>
<name>A0A2U1E5P3_9FIRM</name>
<feature type="binding site" evidence="8">
    <location>
        <position position="184"/>
    </location>
    <ligand>
        <name>substrate</name>
    </ligand>
</feature>
<dbReference type="NCBIfam" id="TIGR03723">
    <property type="entry name" value="T6A_TsaD_YgjD"/>
    <property type="match status" value="1"/>
</dbReference>
<comment type="caution">
    <text evidence="10">The sequence shown here is derived from an EMBL/GenBank/DDBJ whole genome shotgun (WGS) entry which is preliminary data.</text>
</comment>
<evidence type="ECO:0000256" key="2">
    <source>
        <dbReference type="ARBA" id="ARBA00022679"/>
    </source>
</evidence>
<comment type="catalytic activity">
    <reaction evidence="7 8">
        <text>L-threonylcarbamoyladenylate + adenosine(37) in tRNA = N(6)-L-threonylcarbamoyladenosine(37) in tRNA + AMP + H(+)</text>
        <dbReference type="Rhea" id="RHEA:37059"/>
        <dbReference type="Rhea" id="RHEA-COMP:10162"/>
        <dbReference type="Rhea" id="RHEA-COMP:10163"/>
        <dbReference type="ChEBI" id="CHEBI:15378"/>
        <dbReference type="ChEBI" id="CHEBI:73682"/>
        <dbReference type="ChEBI" id="CHEBI:74411"/>
        <dbReference type="ChEBI" id="CHEBI:74418"/>
        <dbReference type="ChEBI" id="CHEBI:456215"/>
        <dbReference type="EC" id="2.3.1.234"/>
    </reaction>
</comment>
<evidence type="ECO:0000313" key="10">
    <source>
        <dbReference type="EMBL" id="PVY95266.1"/>
    </source>
</evidence>
<comment type="subcellular location">
    <subcellularLocation>
        <location evidence="8">Cytoplasm</location>
    </subcellularLocation>
</comment>
<comment type="function">
    <text evidence="8">Required for the formation of a threonylcarbamoyl group on adenosine at position 37 (t(6)A37) in tRNAs that read codons beginning with adenine. Is involved in the transfer of the threonylcarbamoyl moiety of threonylcarbamoyl-AMP (TC-AMP) to the N6 group of A37, together with TsaE and TsaB. TsaD likely plays a direct catalytic role in this reaction.</text>
</comment>
<dbReference type="EC" id="2.3.1.234" evidence="8"/>
<feature type="binding site" evidence="8">
    <location>
        <position position="111"/>
    </location>
    <ligand>
        <name>Fe cation</name>
        <dbReference type="ChEBI" id="CHEBI:24875"/>
    </ligand>
</feature>
<evidence type="ECO:0000256" key="3">
    <source>
        <dbReference type="ARBA" id="ARBA00022694"/>
    </source>
</evidence>
<comment type="cofactor">
    <cofactor evidence="8">
        <name>Fe(2+)</name>
        <dbReference type="ChEBI" id="CHEBI:29033"/>
    </cofactor>
    <text evidence="8">Binds 1 Fe(2+) ion per subunit.</text>
</comment>
<evidence type="ECO:0000256" key="8">
    <source>
        <dbReference type="HAMAP-Rule" id="MF_01445"/>
    </source>
</evidence>
<evidence type="ECO:0000256" key="1">
    <source>
        <dbReference type="ARBA" id="ARBA00022490"/>
    </source>
</evidence>
<dbReference type="InterPro" id="IPR000905">
    <property type="entry name" value="Gcp-like_dom"/>
</dbReference>
<dbReference type="HAMAP" id="MF_01445">
    <property type="entry name" value="TsaD"/>
    <property type="match status" value="1"/>
</dbReference>
<proteinExistence type="inferred from homology"/>
<dbReference type="EMBL" id="QEKV01000002">
    <property type="protein sequence ID" value="PVY95266.1"/>
    <property type="molecule type" value="Genomic_DNA"/>
</dbReference>
<keyword evidence="2 8" id="KW-0808">Transferase</keyword>
<keyword evidence="6 8" id="KW-0012">Acyltransferase</keyword>
<feature type="binding site" evidence="8">
    <location>
        <position position="301"/>
    </location>
    <ligand>
        <name>Fe cation</name>
        <dbReference type="ChEBI" id="CHEBI:24875"/>
    </ligand>
</feature>
<dbReference type="AlphaFoldDB" id="A0A2U1E5P3"/>
<dbReference type="PANTHER" id="PTHR11735:SF6">
    <property type="entry name" value="TRNA N6-ADENOSINE THREONYLCARBAMOYLTRANSFERASE, MITOCHONDRIAL"/>
    <property type="match status" value="1"/>
</dbReference>
<protein>
    <recommendedName>
        <fullName evidence="8">tRNA N6-adenosine threonylcarbamoyltransferase</fullName>
        <ecNumber evidence="8">2.3.1.234</ecNumber>
    </recommendedName>
    <alternativeName>
        <fullName evidence="8">N6-L-threonylcarbamoyladenine synthase</fullName>
        <shortName evidence="8">t(6)A synthase</shortName>
    </alternativeName>
    <alternativeName>
        <fullName evidence="8">t(6)A37 threonylcarbamoyladenosine biosynthesis protein TsaD</fullName>
    </alternativeName>
    <alternativeName>
        <fullName evidence="8">tRNA threonylcarbamoyladenosine biosynthesis protein TsaD</fullName>
    </alternativeName>
</protein>
<evidence type="ECO:0000313" key="11">
    <source>
        <dbReference type="Proteomes" id="UP000245793"/>
    </source>
</evidence>
<dbReference type="GO" id="GO:0005737">
    <property type="term" value="C:cytoplasm"/>
    <property type="evidence" value="ECO:0007669"/>
    <property type="project" value="UniProtKB-SubCell"/>
</dbReference>
<evidence type="ECO:0000256" key="5">
    <source>
        <dbReference type="ARBA" id="ARBA00023004"/>
    </source>
</evidence>